<evidence type="ECO:0000256" key="4">
    <source>
        <dbReference type="ARBA" id="ARBA00023163"/>
    </source>
</evidence>
<dbReference type="SUPFAM" id="SSF53850">
    <property type="entry name" value="Periplasmic binding protein-like II"/>
    <property type="match status" value="1"/>
</dbReference>
<dbReference type="InterPro" id="IPR036388">
    <property type="entry name" value="WH-like_DNA-bd_sf"/>
</dbReference>
<name>A0ABR5MN88_9BACI</name>
<evidence type="ECO:0000256" key="1">
    <source>
        <dbReference type="ARBA" id="ARBA00009437"/>
    </source>
</evidence>
<dbReference type="Gene3D" id="3.40.190.290">
    <property type="match status" value="1"/>
</dbReference>
<dbReference type="PANTHER" id="PTHR30126:SF40">
    <property type="entry name" value="HTH-TYPE TRANSCRIPTIONAL REGULATOR GLTR"/>
    <property type="match status" value="1"/>
</dbReference>
<dbReference type="PROSITE" id="PS50931">
    <property type="entry name" value="HTH_LYSR"/>
    <property type="match status" value="1"/>
</dbReference>
<reference evidence="6 7" key="1">
    <citation type="submission" date="2015-07" db="EMBL/GenBank/DDBJ databases">
        <title>High-quality draft genome sequence of Oceanobacillus caeni HM6, a bacillus isolated from a human feces.</title>
        <authorList>
            <person name="Kumar J."/>
            <person name="Verma M.K."/>
            <person name="Pandey R."/>
            <person name="Bhambi M."/>
            <person name="Chauhan N."/>
        </authorList>
    </citation>
    <scope>NUCLEOTIDE SEQUENCE [LARGE SCALE GENOMIC DNA]</scope>
    <source>
        <strain evidence="6 7">HM6</strain>
    </source>
</reference>
<sequence>MNESQLETFLTIAKYKSYSKAAVALGVTQPTITSRIKALEEILQCPLFTRIGHEIFLTKEGNIFVDYAKSILTYIENSKGIHRLVKDPIIKVGFSPGYTYSFIVELLKSIKAIGNIDIQIIEGYDSIDLNKRCLAGELDLVFTRENLGSHHDIISEYLFDNPLVAVLPKEHELCQKSEILLEDLYEKTIISFRRGSSLWKLIDQQLIRTKNLTRVDVENNEMLLQAVENKLGIGIVPELGINKLIHSEKIETRNIEHISQIPNKVYVQYRKTSQIEQLAKKIVYTIINNKYTGAGGTGSASQHY</sequence>
<protein>
    <recommendedName>
        <fullName evidence="5">HTH lysR-type domain-containing protein</fullName>
    </recommendedName>
</protein>
<evidence type="ECO:0000313" key="6">
    <source>
        <dbReference type="EMBL" id="KPH78184.1"/>
    </source>
</evidence>
<dbReference type="Gene3D" id="1.10.10.10">
    <property type="entry name" value="Winged helix-like DNA-binding domain superfamily/Winged helix DNA-binding domain"/>
    <property type="match status" value="1"/>
</dbReference>
<organism evidence="6 7">
    <name type="scientific">Oceanobacillus caeni</name>
    <dbReference type="NCBI Taxonomy" id="405946"/>
    <lineage>
        <taxon>Bacteria</taxon>
        <taxon>Bacillati</taxon>
        <taxon>Bacillota</taxon>
        <taxon>Bacilli</taxon>
        <taxon>Bacillales</taxon>
        <taxon>Bacillaceae</taxon>
        <taxon>Oceanobacillus</taxon>
    </lineage>
</organism>
<dbReference type="InterPro" id="IPR000847">
    <property type="entry name" value="LysR_HTH_N"/>
</dbReference>
<feature type="domain" description="HTH lysR-type" evidence="5">
    <location>
        <begin position="1"/>
        <end position="58"/>
    </location>
</feature>
<dbReference type="SUPFAM" id="SSF46785">
    <property type="entry name" value="Winged helix' DNA-binding domain"/>
    <property type="match status" value="1"/>
</dbReference>
<evidence type="ECO:0000259" key="5">
    <source>
        <dbReference type="PROSITE" id="PS50931"/>
    </source>
</evidence>
<gene>
    <name evidence="6" type="ORF">AFL42_01955</name>
</gene>
<keyword evidence="2" id="KW-0805">Transcription regulation</keyword>
<comment type="caution">
    <text evidence="6">The sequence shown here is derived from an EMBL/GenBank/DDBJ whole genome shotgun (WGS) entry which is preliminary data.</text>
</comment>
<keyword evidence="7" id="KW-1185">Reference proteome</keyword>
<dbReference type="Pfam" id="PF03466">
    <property type="entry name" value="LysR_substrate"/>
    <property type="match status" value="1"/>
</dbReference>
<comment type="similarity">
    <text evidence="1">Belongs to the LysR transcriptional regulatory family.</text>
</comment>
<evidence type="ECO:0000313" key="7">
    <source>
        <dbReference type="Proteomes" id="UP000037854"/>
    </source>
</evidence>
<evidence type="ECO:0000256" key="3">
    <source>
        <dbReference type="ARBA" id="ARBA00023125"/>
    </source>
</evidence>
<keyword evidence="3" id="KW-0238">DNA-binding</keyword>
<dbReference type="Proteomes" id="UP000037854">
    <property type="component" value="Unassembled WGS sequence"/>
</dbReference>
<dbReference type="EMBL" id="LGTK01000004">
    <property type="protein sequence ID" value="KPH78184.1"/>
    <property type="molecule type" value="Genomic_DNA"/>
</dbReference>
<dbReference type="PANTHER" id="PTHR30126">
    <property type="entry name" value="HTH-TYPE TRANSCRIPTIONAL REGULATOR"/>
    <property type="match status" value="1"/>
</dbReference>
<dbReference type="RefSeq" id="WP_060667649.1">
    <property type="nucleotide sequence ID" value="NZ_LGTK01000004.1"/>
</dbReference>
<proteinExistence type="inferred from homology"/>
<dbReference type="InterPro" id="IPR005119">
    <property type="entry name" value="LysR_subst-bd"/>
</dbReference>
<dbReference type="InterPro" id="IPR036390">
    <property type="entry name" value="WH_DNA-bd_sf"/>
</dbReference>
<dbReference type="Pfam" id="PF00126">
    <property type="entry name" value="HTH_1"/>
    <property type="match status" value="1"/>
</dbReference>
<evidence type="ECO:0000256" key="2">
    <source>
        <dbReference type="ARBA" id="ARBA00023015"/>
    </source>
</evidence>
<keyword evidence="4" id="KW-0804">Transcription</keyword>
<accession>A0ABR5MN88</accession>
<dbReference type="CDD" id="cd05466">
    <property type="entry name" value="PBP2_LTTR_substrate"/>
    <property type="match status" value="1"/>
</dbReference>
<dbReference type="PRINTS" id="PR00039">
    <property type="entry name" value="HTHLYSR"/>
</dbReference>